<dbReference type="SUPFAM" id="SSF51445">
    <property type="entry name" value="(Trans)glycosidases"/>
    <property type="match status" value="1"/>
</dbReference>
<dbReference type="Proteomes" id="UP000054007">
    <property type="component" value="Unassembled WGS sequence"/>
</dbReference>
<organism evidence="2 3">
    <name type="scientific">Cylindrobasidium torrendii FP15055 ss-10</name>
    <dbReference type="NCBI Taxonomy" id="1314674"/>
    <lineage>
        <taxon>Eukaryota</taxon>
        <taxon>Fungi</taxon>
        <taxon>Dikarya</taxon>
        <taxon>Basidiomycota</taxon>
        <taxon>Agaricomycotina</taxon>
        <taxon>Agaricomycetes</taxon>
        <taxon>Agaricomycetidae</taxon>
        <taxon>Agaricales</taxon>
        <taxon>Marasmiineae</taxon>
        <taxon>Physalacriaceae</taxon>
        <taxon>Cylindrobasidium</taxon>
    </lineage>
</organism>
<dbReference type="Gene3D" id="3.20.20.80">
    <property type="entry name" value="Glycosidases"/>
    <property type="match status" value="1"/>
</dbReference>
<dbReference type="EMBL" id="KN880836">
    <property type="protein sequence ID" value="KIY62007.1"/>
    <property type="molecule type" value="Genomic_DNA"/>
</dbReference>
<dbReference type="PANTHER" id="PTHR34154:SF3">
    <property type="entry name" value="ALKALI-SENSITIVE LINKAGE PROTEIN 1"/>
    <property type="match status" value="1"/>
</dbReference>
<dbReference type="InterPro" id="IPR024655">
    <property type="entry name" value="Asl1_glyco_hydro_catalytic"/>
</dbReference>
<feature type="domain" description="Asl1-like glycosyl hydrolase catalytic" evidence="1">
    <location>
        <begin position="24"/>
        <end position="263"/>
    </location>
</feature>
<dbReference type="InterPro" id="IPR053183">
    <property type="entry name" value="ASL1"/>
</dbReference>
<evidence type="ECO:0000313" key="3">
    <source>
        <dbReference type="Proteomes" id="UP000054007"/>
    </source>
</evidence>
<dbReference type="STRING" id="1314674.A0A0D7AUW7"/>
<dbReference type="OrthoDB" id="5959761at2759"/>
<dbReference type="AlphaFoldDB" id="A0A0D7AUW7"/>
<keyword evidence="2" id="KW-0378">Hydrolase</keyword>
<dbReference type="InterPro" id="IPR017853">
    <property type="entry name" value="GH"/>
</dbReference>
<dbReference type="PANTHER" id="PTHR34154">
    <property type="entry name" value="ALKALI-SENSITIVE LINKAGE PROTEIN 1"/>
    <property type="match status" value="1"/>
</dbReference>
<evidence type="ECO:0000313" key="2">
    <source>
        <dbReference type="EMBL" id="KIY62007.1"/>
    </source>
</evidence>
<dbReference type="GO" id="GO:0071966">
    <property type="term" value="P:fungal-type cell wall polysaccharide metabolic process"/>
    <property type="evidence" value="ECO:0007669"/>
    <property type="project" value="TreeGrafter"/>
</dbReference>
<evidence type="ECO:0000259" key="1">
    <source>
        <dbReference type="Pfam" id="PF11790"/>
    </source>
</evidence>
<dbReference type="GO" id="GO:0016787">
    <property type="term" value="F:hydrolase activity"/>
    <property type="evidence" value="ECO:0007669"/>
    <property type="project" value="UniProtKB-KW"/>
</dbReference>
<reference evidence="2 3" key="1">
    <citation type="journal article" date="2015" name="Fungal Genet. Biol.">
        <title>Evolution of novel wood decay mechanisms in Agaricales revealed by the genome sequences of Fistulina hepatica and Cylindrobasidium torrendii.</title>
        <authorList>
            <person name="Floudas D."/>
            <person name="Held B.W."/>
            <person name="Riley R."/>
            <person name="Nagy L.G."/>
            <person name="Koehler G."/>
            <person name="Ransdell A.S."/>
            <person name="Younus H."/>
            <person name="Chow J."/>
            <person name="Chiniquy J."/>
            <person name="Lipzen A."/>
            <person name="Tritt A."/>
            <person name="Sun H."/>
            <person name="Haridas S."/>
            <person name="LaButti K."/>
            <person name="Ohm R.A."/>
            <person name="Kues U."/>
            <person name="Blanchette R.A."/>
            <person name="Grigoriev I.V."/>
            <person name="Minto R.E."/>
            <person name="Hibbett D.S."/>
        </authorList>
    </citation>
    <scope>NUCLEOTIDE SEQUENCE [LARGE SCALE GENOMIC DNA]</scope>
    <source>
        <strain evidence="2 3">FP15055 ss-10</strain>
    </source>
</reference>
<dbReference type="GO" id="GO:0009277">
    <property type="term" value="C:fungal-type cell wall"/>
    <property type="evidence" value="ECO:0007669"/>
    <property type="project" value="TreeGrafter"/>
</dbReference>
<proteinExistence type="predicted"/>
<protein>
    <submittedName>
        <fullName evidence="2">Glycoside hydrolase family 128 protein</fullName>
    </submittedName>
</protein>
<dbReference type="Pfam" id="PF11790">
    <property type="entry name" value="Glyco_hydro_cc"/>
    <property type="match status" value="1"/>
</dbReference>
<sequence length="311" mass="34815">MTALSAVVASPLSPREVNSTNKAGLAWGGGDSSSMEQFLETGKVQWYYTWSPKTYIWQPPSGIEYVPMLWGNRQLDEWKATINDTLKAGGVTKILGMNEPQETGQSNMTPKEGAEMWKEYINPLLNEYPDLELGSPAPSGAPSGKEWLLDFLDECDGCTVDFIACHWYDINATDFIEYMEDFHETFKRPIAVTEWSCQNFNTDDQCTEDEVVDFLNTTQTWMDNTDWIKMYAYFGSLTSMAGVNEENRLMNADAKITTLGRQYIGANGSGYEEPSDDGGSSDSGSAIRNPESMAWILRFIVFLQFSVLLAA</sequence>
<name>A0A0D7AUW7_9AGAR</name>
<gene>
    <name evidence="2" type="ORF">CYLTODRAFT_362119</name>
</gene>
<accession>A0A0D7AUW7</accession>
<keyword evidence="3" id="KW-1185">Reference proteome</keyword>